<organism evidence="3 4">
    <name type="scientific">Kingdonia uniflora</name>
    <dbReference type="NCBI Taxonomy" id="39325"/>
    <lineage>
        <taxon>Eukaryota</taxon>
        <taxon>Viridiplantae</taxon>
        <taxon>Streptophyta</taxon>
        <taxon>Embryophyta</taxon>
        <taxon>Tracheophyta</taxon>
        <taxon>Spermatophyta</taxon>
        <taxon>Magnoliopsida</taxon>
        <taxon>Ranunculales</taxon>
        <taxon>Circaeasteraceae</taxon>
        <taxon>Kingdonia</taxon>
    </lineage>
</organism>
<name>A0A7J7L565_9MAGN</name>
<evidence type="ECO:0000313" key="4">
    <source>
        <dbReference type="Proteomes" id="UP000541444"/>
    </source>
</evidence>
<dbReference type="Proteomes" id="UP000541444">
    <property type="component" value="Unassembled WGS sequence"/>
</dbReference>
<keyword evidence="2" id="KW-0812">Transmembrane</keyword>
<dbReference type="PANTHER" id="PTHR34054">
    <property type="entry name" value="EXPRESSED PROTEIN"/>
    <property type="match status" value="1"/>
</dbReference>
<feature type="region of interest" description="Disordered" evidence="1">
    <location>
        <begin position="232"/>
        <end position="257"/>
    </location>
</feature>
<sequence length="257" mass="29045">MRSLVFLGIGLGLVLGLCFIGLVAELYYLLWWKKRVTNKDIEEDSSTSSSREIREISYLLCWRKPSSLSLTTTALDPQVQDVQIELINPNSDKDFVAKPFGEEDASIERELMRLHGLSGPTRLLFTIKEETKEDLESEDGRSITHKSKCLNDFLVAVDTPFLTPMPSPIPLSPMESYKQQGFNPLYESSSNIEMSKIKSSPPPKFKFLLEAEEKLYRKTLIEEAGKKLHPLLPQYSHSSTPSQVLPLASSPYNVHPN</sequence>
<gene>
    <name evidence="3" type="ORF">GIB67_040455</name>
</gene>
<proteinExistence type="predicted"/>
<accession>A0A7J7L565</accession>
<protein>
    <submittedName>
        <fullName evidence="3">Uncharacterized protein</fullName>
    </submittedName>
</protein>
<keyword evidence="2" id="KW-0472">Membrane</keyword>
<comment type="caution">
    <text evidence="3">The sequence shown here is derived from an EMBL/GenBank/DDBJ whole genome shotgun (WGS) entry which is preliminary data.</text>
</comment>
<dbReference type="InterPro" id="IPR045884">
    <property type="entry name" value="At5g59350-like"/>
</dbReference>
<dbReference type="OrthoDB" id="1707227at2759"/>
<dbReference type="AlphaFoldDB" id="A0A7J7L565"/>
<keyword evidence="4" id="KW-1185">Reference proteome</keyword>
<evidence type="ECO:0000313" key="3">
    <source>
        <dbReference type="EMBL" id="KAF6137747.1"/>
    </source>
</evidence>
<reference evidence="3 4" key="1">
    <citation type="journal article" date="2020" name="IScience">
        <title>Genome Sequencing of the Endangered Kingdonia uniflora (Circaeasteraceae, Ranunculales) Reveals Potential Mechanisms of Evolutionary Specialization.</title>
        <authorList>
            <person name="Sun Y."/>
            <person name="Deng T."/>
            <person name="Zhang A."/>
            <person name="Moore M.J."/>
            <person name="Landis J.B."/>
            <person name="Lin N."/>
            <person name="Zhang H."/>
            <person name="Zhang X."/>
            <person name="Huang J."/>
            <person name="Zhang X."/>
            <person name="Sun H."/>
            <person name="Wang H."/>
        </authorList>
    </citation>
    <scope>NUCLEOTIDE SEQUENCE [LARGE SCALE GENOMIC DNA]</scope>
    <source>
        <strain evidence="3">TB1705</strain>
        <tissue evidence="3">Leaf</tissue>
    </source>
</reference>
<evidence type="ECO:0000256" key="2">
    <source>
        <dbReference type="SAM" id="Phobius"/>
    </source>
</evidence>
<feature type="transmembrane region" description="Helical" evidence="2">
    <location>
        <begin position="6"/>
        <end position="30"/>
    </location>
</feature>
<evidence type="ECO:0000256" key="1">
    <source>
        <dbReference type="SAM" id="MobiDB-lite"/>
    </source>
</evidence>
<dbReference type="PANTHER" id="PTHR34054:SF2">
    <property type="entry name" value="EXPRESSED PROTEIN"/>
    <property type="match status" value="1"/>
</dbReference>
<dbReference type="EMBL" id="JACGCM010002624">
    <property type="protein sequence ID" value="KAF6137747.1"/>
    <property type="molecule type" value="Genomic_DNA"/>
</dbReference>
<keyword evidence="2" id="KW-1133">Transmembrane helix</keyword>